<gene>
    <name evidence="1" type="ORF">V6N12_053301</name>
</gene>
<evidence type="ECO:0000313" key="1">
    <source>
        <dbReference type="EMBL" id="KAK8531842.1"/>
    </source>
</evidence>
<proteinExistence type="predicted"/>
<comment type="caution">
    <text evidence="1">The sequence shown here is derived from an EMBL/GenBank/DDBJ whole genome shotgun (WGS) entry which is preliminary data.</text>
</comment>
<evidence type="ECO:0000313" key="2">
    <source>
        <dbReference type="Proteomes" id="UP001472677"/>
    </source>
</evidence>
<name>A0ABR2D778_9ROSI</name>
<dbReference type="PROSITE" id="PS51257">
    <property type="entry name" value="PROKAR_LIPOPROTEIN"/>
    <property type="match status" value="1"/>
</dbReference>
<keyword evidence="2" id="KW-1185">Reference proteome</keyword>
<organism evidence="1 2">
    <name type="scientific">Hibiscus sabdariffa</name>
    <name type="common">roselle</name>
    <dbReference type="NCBI Taxonomy" id="183260"/>
    <lineage>
        <taxon>Eukaryota</taxon>
        <taxon>Viridiplantae</taxon>
        <taxon>Streptophyta</taxon>
        <taxon>Embryophyta</taxon>
        <taxon>Tracheophyta</taxon>
        <taxon>Spermatophyta</taxon>
        <taxon>Magnoliopsida</taxon>
        <taxon>eudicotyledons</taxon>
        <taxon>Gunneridae</taxon>
        <taxon>Pentapetalae</taxon>
        <taxon>rosids</taxon>
        <taxon>malvids</taxon>
        <taxon>Malvales</taxon>
        <taxon>Malvaceae</taxon>
        <taxon>Malvoideae</taxon>
        <taxon>Hibiscus</taxon>
    </lineage>
</organism>
<accession>A0ABR2D778</accession>
<protein>
    <submittedName>
        <fullName evidence="1">Uncharacterized protein</fullName>
    </submittedName>
</protein>
<sequence>MGRSFNQKHSKQPHSNFIAVACRPEFKNGDIRLRIQAEQPGYQGSENSHQTLPAEIITLNRVAPITHKWVDKQPIRRLHNSFAFDHGGKLNREETAAGWKQNLA</sequence>
<dbReference type="Proteomes" id="UP001472677">
    <property type="component" value="Unassembled WGS sequence"/>
</dbReference>
<reference evidence="1 2" key="1">
    <citation type="journal article" date="2024" name="G3 (Bethesda)">
        <title>Genome assembly of Hibiscus sabdariffa L. provides insights into metabolisms of medicinal natural products.</title>
        <authorList>
            <person name="Kim T."/>
        </authorList>
    </citation>
    <scope>NUCLEOTIDE SEQUENCE [LARGE SCALE GENOMIC DNA]</scope>
    <source>
        <strain evidence="1">TK-2024</strain>
        <tissue evidence="1">Old leaves</tissue>
    </source>
</reference>
<dbReference type="EMBL" id="JBBPBM010000034">
    <property type="protein sequence ID" value="KAK8531842.1"/>
    <property type="molecule type" value="Genomic_DNA"/>
</dbReference>